<feature type="domain" description="Isochorismatase-like" evidence="2">
    <location>
        <begin position="25"/>
        <end position="197"/>
    </location>
</feature>
<dbReference type="Pfam" id="PF00857">
    <property type="entry name" value="Isochorismatase"/>
    <property type="match status" value="1"/>
</dbReference>
<dbReference type="InterPro" id="IPR036380">
    <property type="entry name" value="Isochorismatase-like_sf"/>
</dbReference>
<evidence type="ECO:0000259" key="2">
    <source>
        <dbReference type="Pfam" id="PF00857"/>
    </source>
</evidence>
<keyword evidence="4" id="KW-1185">Reference proteome</keyword>
<sequence length="216" mass="24462">MHAPDDYKNRSYGEIPVGLGFKPGIVVVDFQKGFTEPQYPLGGAPLVMRALDNTAKLLDVARRYGVPIANCNTAYMNEREMPYWKITAVRETFLHSHPSAAFDERIYDPEYDLTVCKKAPSIFFGTDVSDYFAKERVDTVIVTGCNTSGCIRATSIDSFSHRYRTLVPEDCVGDIEEQPHRDNLRDLGRRYVDVVDLKSTLAFLEDWHRSQKAQAA</sequence>
<dbReference type="PANTHER" id="PTHR43540">
    <property type="entry name" value="PEROXYUREIDOACRYLATE/UREIDOACRYLATE AMIDOHYDROLASE-RELATED"/>
    <property type="match status" value="1"/>
</dbReference>
<comment type="caution">
    <text evidence="3">The sequence shown here is derived from an EMBL/GenBank/DDBJ whole genome shotgun (WGS) entry which is preliminary data.</text>
</comment>
<gene>
    <name evidence="3" type="ORF">R2G56_11835</name>
</gene>
<dbReference type="SUPFAM" id="SSF52499">
    <property type="entry name" value="Isochorismatase-like hydrolases"/>
    <property type="match status" value="1"/>
</dbReference>
<dbReference type="InterPro" id="IPR050272">
    <property type="entry name" value="Isochorismatase-like_hydrls"/>
</dbReference>
<evidence type="ECO:0000256" key="1">
    <source>
        <dbReference type="ARBA" id="ARBA00022801"/>
    </source>
</evidence>
<dbReference type="PANTHER" id="PTHR43540:SF1">
    <property type="entry name" value="ISOCHORISMATASE HYDROLASE"/>
    <property type="match status" value="1"/>
</dbReference>
<organism evidence="3 4">
    <name type="scientific">Nitratireductor aquimarinus</name>
    <dbReference type="NCBI Taxonomy" id="889300"/>
    <lineage>
        <taxon>Bacteria</taxon>
        <taxon>Pseudomonadati</taxon>
        <taxon>Pseudomonadota</taxon>
        <taxon>Alphaproteobacteria</taxon>
        <taxon>Hyphomicrobiales</taxon>
        <taxon>Phyllobacteriaceae</taxon>
        <taxon>Nitratireductor</taxon>
    </lineage>
</organism>
<dbReference type="Proteomes" id="UP001185659">
    <property type="component" value="Unassembled WGS sequence"/>
</dbReference>
<evidence type="ECO:0000313" key="3">
    <source>
        <dbReference type="EMBL" id="MDV6226977.1"/>
    </source>
</evidence>
<dbReference type="RefSeq" id="WP_317561403.1">
    <property type="nucleotide sequence ID" value="NZ_JAWLIP010000005.1"/>
</dbReference>
<dbReference type="Gene3D" id="3.40.50.850">
    <property type="entry name" value="Isochorismatase-like"/>
    <property type="match status" value="1"/>
</dbReference>
<keyword evidence="1" id="KW-0378">Hydrolase</keyword>
<evidence type="ECO:0000313" key="4">
    <source>
        <dbReference type="Proteomes" id="UP001185659"/>
    </source>
</evidence>
<dbReference type="EMBL" id="JAWLIP010000005">
    <property type="protein sequence ID" value="MDV6226977.1"/>
    <property type="molecule type" value="Genomic_DNA"/>
</dbReference>
<accession>A0ABU4AL37</accession>
<name>A0ABU4AL37_9HYPH</name>
<reference evidence="3 4" key="1">
    <citation type="submission" date="2023-10" db="EMBL/GenBank/DDBJ databases">
        <authorList>
            <person name="Venkata Ramana C."/>
            <person name="Sasikala C."/>
            <person name="Dhurka M."/>
        </authorList>
    </citation>
    <scope>NUCLEOTIDE SEQUENCE [LARGE SCALE GENOMIC DNA]</scope>
    <source>
        <strain evidence="3 4">KCTC 32151</strain>
    </source>
</reference>
<protein>
    <submittedName>
        <fullName evidence="3">Isochorismatase family protein</fullName>
    </submittedName>
</protein>
<proteinExistence type="predicted"/>
<dbReference type="InterPro" id="IPR000868">
    <property type="entry name" value="Isochorismatase-like_dom"/>
</dbReference>